<comment type="caution">
    <text evidence="6">The sequence shown here is derived from an EMBL/GenBank/DDBJ whole genome shotgun (WGS) entry which is preliminary data.</text>
</comment>
<evidence type="ECO:0000313" key="7">
    <source>
        <dbReference type="Proteomes" id="UP000466388"/>
    </source>
</evidence>
<evidence type="ECO:0000313" key="6">
    <source>
        <dbReference type="EMBL" id="MTV81830.1"/>
    </source>
</evidence>
<proteinExistence type="predicted"/>
<dbReference type="SUPFAM" id="SSF51412">
    <property type="entry name" value="Inosine monophosphate dehydrogenase (IMPDH)"/>
    <property type="match status" value="1"/>
</dbReference>
<evidence type="ECO:0000256" key="1">
    <source>
        <dbReference type="ARBA" id="ARBA00003535"/>
    </source>
</evidence>
<organism evidence="6 7">
    <name type="scientific">Secundilactobacillus folii</name>
    <dbReference type="NCBI Taxonomy" id="2678357"/>
    <lineage>
        <taxon>Bacteria</taxon>
        <taxon>Bacillati</taxon>
        <taxon>Bacillota</taxon>
        <taxon>Bacilli</taxon>
        <taxon>Lactobacillales</taxon>
        <taxon>Lactobacillaceae</taxon>
        <taxon>Secundilactobacillus</taxon>
    </lineage>
</organism>
<keyword evidence="3" id="KW-0285">Flavoprotein</keyword>
<dbReference type="Gene3D" id="3.20.20.70">
    <property type="entry name" value="Aldolase class I"/>
    <property type="match status" value="1"/>
</dbReference>
<evidence type="ECO:0000256" key="2">
    <source>
        <dbReference type="ARBA" id="ARBA00013457"/>
    </source>
</evidence>
<evidence type="ECO:0000256" key="4">
    <source>
        <dbReference type="ARBA" id="ARBA00022643"/>
    </source>
</evidence>
<evidence type="ECO:0000256" key="3">
    <source>
        <dbReference type="ARBA" id="ARBA00022630"/>
    </source>
</evidence>
<dbReference type="InterPro" id="IPR004136">
    <property type="entry name" value="NMO"/>
</dbReference>
<evidence type="ECO:0000256" key="5">
    <source>
        <dbReference type="ARBA" id="ARBA00023002"/>
    </source>
</evidence>
<dbReference type="PANTHER" id="PTHR32332:SF20">
    <property type="entry name" value="2-NITROPROPANE DIOXYGENASE-LIKE PROTEIN"/>
    <property type="match status" value="1"/>
</dbReference>
<reference evidence="6 7" key="1">
    <citation type="submission" date="2019-11" db="EMBL/GenBank/DDBJ databases">
        <title>Lactobacillus sp. nov. CRM56-3, isolated from fermented tea leaves.</title>
        <authorList>
            <person name="Phuengjayaem S."/>
            <person name="Tanasupawat S."/>
        </authorList>
    </citation>
    <scope>NUCLEOTIDE SEQUENCE [LARGE SCALE GENOMIC DNA]</scope>
    <source>
        <strain evidence="6 7">CRM56-3</strain>
    </source>
</reference>
<dbReference type="PANTHER" id="PTHR32332">
    <property type="entry name" value="2-NITROPROPANE DIOXYGENASE"/>
    <property type="match status" value="1"/>
</dbReference>
<accession>A0A7X2XUP0</accession>
<dbReference type="Proteomes" id="UP000466388">
    <property type="component" value="Unassembled WGS sequence"/>
</dbReference>
<dbReference type="EMBL" id="WNJO01000004">
    <property type="protein sequence ID" value="MTV81830.1"/>
    <property type="molecule type" value="Genomic_DNA"/>
</dbReference>
<keyword evidence="4" id="KW-0288">FMN</keyword>
<name>A0A7X2XUP0_9LACO</name>
<keyword evidence="5" id="KW-0560">Oxidoreductase</keyword>
<gene>
    <name evidence="6" type="ORF">GM612_04055</name>
</gene>
<dbReference type="CDD" id="cd04730">
    <property type="entry name" value="NPD_like"/>
    <property type="match status" value="1"/>
</dbReference>
<dbReference type="Pfam" id="PF03060">
    <property type="entry name" value="NMO"/>
    <property type="match status" value="1"/>
</dbReference>
<keyword evidence="7" id="KW-1185">Reference proteome</keyword>
<dbReference type="GO" id="GO:0018580">
    <property type="term" value="F:nitronate monooxygenase activity"/>
    <property type="evidence" value="ECO:0007669"/>
    <property type="project" value="InterPro"/>
</dbReference>
<sequence>MMTNRVAEILKVEKPIIQAPLFWLTDDKLVAAASNAGGLGTLGFNAGQTEMTRSIDVTMDRTRAEIQKVKALTNKPFGLNILAIDDDFFEPTLQVMIDEKVPVAVAAGDFTQAAFDKLKAAGITIVYRPLNPSVEITKRAVAAGADIIVATGFDEGGTVPDKVIGTLSVTPMIVDAAGDVPVMAAGGIVDARTAKAVFDLGAEGLYVGTAFMMSEESRMADNIKQQALDEDADDLVMYRTEPAYYRSLPGELPNKLVQMDNDSASREEIYKASNAFDGMRLGMLVGDLTQGYASFGLGISQINKIESVATIMDRLYAGVPVEN</sequence>
<dbReference type="InterPro" id="IPR013785">
    <property type="entry name" value="Aldolase_TIM"/>
</dbReference>
<dbReference type="AlphaFoldDB" id="A0A7X2XUP0"/>
<protein>
    <recommendedName>
        <fullName evidence="2">Probable nitronate monooxygenase</fullName>
    </recommendedName>
</protein>
<comment type="function">
    <text evidence="1">Nitronate monooxygenase that uses molecular oxygen to catalyze the oxidative denitrification of alkyl nitronates. Acts on propionate 3-nitronate (P3N), the presumed physiological substrate. Probably functions in the detoxification of P3N, a metabolic poison produced by plants and fungi as a defense mechanism.</text>
</comment>
<keyword evidence="6" id="KW-0503">Monooxygenase</keyword>